<evidence type="ECO:0000256" key="7">
    <source>
        <dbReference type="ARBA" id="ARBA00023251"/>
    </source>
</evidence>
<feature type="transmembrane region" description="Helical" evidence="9">
    <location>
        <begin position="87"/>
        <end position="109"/>
    </location>
</feature>
<keyword evidence="7" id="KW-0046">Antibiotic resistance</keyword>
<feature type="transmembrane region" description="Helical" evidence="9">
    <location>
        <begin position="340"/>
        <end position="363"/>
    </location>
</feature>
<feature type="compositionally biased region" description="Basic residues" evidence="8">
    <location>
        <begin position="431"/>
        <end position="442"/>
    </location>
</feature>
<evidence type="ECO:0000256" key="3">
    <source>
        <dbReference type="ARBA" id="ARBA00022475"/>
    </source>
</evidence>
<feature type="compositionally biased region" description="Basic and acidic residues" evidence="8">
    <location>
        <begin position="452"/>
        <end position="462"/>
    </location>
</feature>
<feature type="transmembrane region" description="Helical" evidence="9">
    <location>
        <begin position="283"/>
        <end position="303"/>
    </location>
</feature>
<evidence type="ECO:0000256" key="1">
    <source>
        <dbReference type="ARBA" id="ARBA00004651"/>
    </source>
</evidence>
<reference evidence="11" key="1">
    <citation type="submission" date="2022-06" db="EMBL/GenBank/DDBJ databases">
        <title>Draft genome sequence of Streptomyces sp. RB6PN25 isolated from peat swamp forest in Thailand.</title>
        <authorList>
            <person name="Duangmal K."/>
            <person name="Klaysubun C."/>
        </authorList>
    </citation>
    <scope>NUCLEOTIDE SEQUENCE</scope>
    <source>
        <strain evidence="11">RB6PN25</strain>
    </source>
</reference>
<dbReference type="SUPFAM" id="SSF103473">
    <property type="entry name" value="MFS general substrate transporter"/>
    <property type="match status" value="1"/>
</dbReference>
<evidence type="ECO:0000259" key="10">
    <source>
        <dbReference type="PROSITE" id="PS50850"/>
    </source>
</evidence>
<sequence>MLRRLHGTARASIVTLTYASLRTEFHASLAAIEWVSLAYLLTLVVFLVPVGRLADAHGRKLFYLYGFVVFTASSAACGLAPGLGALIAFRVIQAAGAAMMQANSVALVATSAPRDRMRAALGVQAAAQALGLALGPTVGGALVSTLGWRWVFGVNVPVGIIALAAGHYLLPRTRTRNHTEGFDWAGLLLLASATVCGLLAISAASGLPVPGWGVGLLFALSAVTGSSFTARQRRCTSPLLDLALLRVRAVSSGLVRALSGYLVLFGPLVLVPVILTDAGSCELTAGTVLTALPAGFAIAATAADKVLPSSLTDRGRCVLGTVICAGALGGLLFVPVTPAALAPVLALLGLGLGTFTPANNALVMGSIPAGSSGTGGGLVNMTRGLGTALGVALVTLALHLAPHSGLLGGARAAVSLLLADHFSPWPPPGSAHKKPTPRRLRRTSNSEQPQPDSRHSTLESRHANQRAGLLATTRPARDHLTTAQSIPPPFQRFHRPPIANRPPGADTAPTQRPDITVAAPGVHRRVVCRPWRL</sequence>
<proteinExistence type="predicted"/>
<dbReference type="InterPro" id="IPR036259">
    <property type="entry name" value="MFS_trans_sf"/>
</dbReference>
<feature type="transmembrane region" description="Helical" evidence="9">
    <location>
        <begin position="249"/>
        <end position="271"/>
    </location>
</feature>
<comment type="subcellular location">
    <subcellularLocation>
        <location evidence="1">Cell membrane</location>
        <topology evidence="1">Multi-pass membrane protein</topology>
    </subcellularLocation>
</comment>
<dbReference type="PANTHER" id="PTHR42718:SF46">
    <property type="entry name" value="BLR6921 PROTEIN"/>
    <property type="match status" value="1"/>
</dbReference>
<dbReference type="InterPro" id="IPR020846">
    <property type="entry name" value="MFS_dom"/>
</dbReference>
<dbReference type="PRINTS" id="PR01036">
    <property type="entry name" value="TCRTETB"/>
</dbReference>
<organism evidence="11 12">
    <name type="scientific">Streptomyces humicola</name>
    <dbReference type="NCBI Taxonomy" id="2953240"/>
    <lineage>
        <taxon>Bacteria</taxon>
        <taxon>Bacillati</taxon>
        <taxon>Actinomycetota</taxon>
        <taxon>Actinomycetes</taxon>
        <taxon>Kitasatosporales</taxon>
        <taxon>Streptomycetaceae</taxon>
        <taxon>Streptomyces</taxon>
    </lineage>
</organism>
<keyword evidence="3" id="KW-1003">Cell membrane</keyword>
<feature type="transmembrane region" description="Helical" evidence="9">
    <location>
        <begin position="150"/>
        <end position="170"/>
    </location>
</feature>
<feature type="transmembrane region" description="Helical" evidence="9">
    <location>
        <begin position="315"/>
        <end position="334"/>
    </location>
</feature>
<feature type="region of interest" description="Disordered" evidence="8">
    <location>
        <begin position="481"/>
        <end position="513"/>
    </location>
</feature>
<keyword evidence="12" id="KW-1185">Reference proteome</keyword>
<feature type="transmembrane region" description="Helical" evidence="9">
    <location>
        <begin position="62"/>
        <end position="81"/>
    </location>
</feature>
<evidence type="ECO:0000256" key="6">
    <source>
        <dbReference type="ARBA" id="ARBA00023136"/>
    </source>
</evidence>
<feature type="transmembrane region" description="Helical" evidence="9">
    <location>
        <begin position="384"/>
        <end position="401"/>
    </location>
</feature>
<evidence type="ECO:0000256" key="2">
    <source>
        <dbReference type="ARBA" id="ARBA00022448"/>
    </source>
</evidence>
<dbReference type="EMBL" id="JANFNG010000029">
    <property type="protein sequence ID" value="MCQ4084060.1"/>
    <property type="molecule type" value="Genomic_DNA"/>
</dbReference>
<dbReference type="Proteomes" id="UP001057702">
    <property type="component" value="Unassembled WGS sequence"/>
</dbReference>
<feature type="region of interest" description="Disordered" evidence="8">
    <location>
        <begin position="424"/>
        <end position="465"/>
    </location>
</feature>
<evidence type="ECO:0000256" key="9">
    <source>
        <dbReference type="SAM" id="Phobius"/>
    </source>
</evidence>
<feature type="domain" description="Major facilitator superfamily (MFS) profile" evidence="10">
    <location>
        <begin position="1"/>
        <end position="427"/>
    </location>
</feature>
<keyword evidence="5 9" id="KW-1133">Transmembrane helix</keyword>
<comment type="caution">
    <text evidence="11">The sequence shown here is derived from an EMBL/GenBank/DDBJ whole genome shotgun (WGS) entry which is preliminary data.</text>
</comment>
<keyword evidence="4 9" id="KW-0812">Transmembrane</keyword>
<dbReference type="PANTHER" id="PTHR42718">
    <property type="entry name" value="MAJOR FACILITATOR SUPERFAMILY MULTIDRUG TRANSPORTER MFSC"/>
    <property type="match status" value="1"/>
</dbReference>
<name>A0ABT1Q2A2_9ACTN</name>
<feature type="transmembrane region" description="Helical" evidence="9">
    <location>
        <begin position="121"/>
        <end position="144"/>
    </location>
</feature>
<dbReference type="InterPro" id="IPR011701">
    <property type="entry name" value="MFS"/>
</dbReference>
<evidence type="ECO:0000256" key="8">
    <source>
        <dbReference type="SAM" id="MobiDB-lite"/>
    </source>
</evidence>
<feature type="transmembrane region" description="Helical" evidence="9">
    <location>
        <begin position="182"/>
        <end position="203"/>
    </location>
</feature>
<keyword evidence="6 9" id="KW-0472">Membrane</keyword>
<feature type="transmembrane region" description="Helical" evidence="9">
    <location>
        <begin position="209"/>
        <end position="228"/>
    </location>
</feature>
<evidence type="ECO:0000313" key="11">
    <source>
        <dbReference type="EMBL" id="MCQ4084060.1"/>
    </source>
</evidence>
<evidence type="ECO:0000256" key="4">
    <source>
        <dbReference type="ARBA" id="ARBA00022692"/>
    </source>
</evidence>
<feature type="transmembrane region" description="Helical" evidence="9">
    <location>
        <begin position="25"/>
        <end position="50"/>
    </location>
</feature>
<evidence type="ECO:0000313" key="12">
    <source>
        <dbReference type="Proteomes" id="UP001057702"/>
    </source>
</evidence>
<accession>A0ABT1Q2A2</accession>
<dbReference type="PROSITE" id="PS50850">
    <property type="entry name" value="MFS"/>
    <property type="match status" value="1"/>
</dbReference>
<evidence type="ECO:0000256" key="5">
    <source>
        <dbReference type="ARBA" id="ARBA00022989"/>
    </source>
</evidence>
<dbReference type="CDD" id="cd17321">
    <property type="entry name" value="MFS_MMR_MDR_like"/>
    <property type="match status" value="1"/>
</dbReference>
<dbReference type="Gene3D" id="1.20.1250.20">
    <property type="entry name" value="MFS general substrate transporter like domains"/>
    <property type="match status" value="1"/>
</dbReference>
<keyword evidence="2" id="KW-0813">Transport</keyword>
<dbReference type="RefSeq" id="WP_255923099.1">
    <property type="nucleotide sequence ID" value="NZ_JANFNG010000029.1"/>
</dbReference>
<protein>
    <submittedName>
        <fullName evidence="11">MFS transporter</fullName>
    </submittedName>
</protein>
<dbReference type="Pfam" id="PF07690">
    <property type="entry name" value="MFS_1"/>
    <property type="match status" value="1"/>
</dbReference>
<gene>
    <name evidence="11" type="ORF">NGB36_26640</name>
</gene>